<accession>A0A540R6G2</accession>
<evidence type="ECO:0000313" key="2">
    <source>
        <dbReference type="Proteomes" id="UP000318080"/>
    </source>
</evidence>
<organism evidence="1 2">
    <name type="scientific">Corynebacterium phoceense</name>
    <dbReference type="NCBI Taxonomy" id="1686286"/>
    <lineage>
        <taxon>Bacteria</taxon>
        <taxon>Bacillati</taxon>
        <taxon>Actinomycetota</taxon>
        <taxon>Actinomycetes</taxon>
        <taxon>Mycobacteriales</taxon>
        <taxon>Corynebacteriaceae</taxon>
        <taxon>Corynebacterium</taxon>
    </lineage>
</organism>
<keyword evidence="2" id="KW-1185">Reference proteome</keyword>
<protein>
    <submittedName>
        <fullName evidence="1">Uncharacterized protein</fullName>
    </submittedName>
</protein>
<evidence type="ECO:0000313" key="1">
    <source>
        <dbReference type="EMBL" id="TQE43325.1"/>
    </source>
</evidence>
<dbReference type="Proteomes" id="UP000318080">
    <property type="component" value="Unassembled WGS sequence"/>
</dbReference>
<dbReference type="RefSeq" id="WP_066491171.1">
    <property type="nucleotide sequence ID" value="NZ_VHIR01000010.1"/>
</dbReference>
<name>A0A540R6G2_9CORY</name>
<gene>
    <name evidence="1" type="ORF">EJK80_08245</name>
</gene>
<reference evidence="1 2" key="1">
    <citation type="submission" date="2019-06" db="EMBL/GenBank/DDBJ databases">
        <title>Draft genome of C. phoceense Strain 272.</title>
        <authorList>
            <person name="Pacheco L.G.C."/>
            <person name="Barberis C.M."/>
            <person name="Almuzara M.N."/>
            <person name="Traglia G.M."/>
            <person name="Santos C.S."/>
            <person name="Rocha D.J.P.G."/>
            <person name="Aguiar E.R.G.R."/>
            <person name="Vay C.A."/>
        </authorList>
    </citation>
    <scope>NUCLEOTIDE SEQUENCE [LARGE SCALE GENOMIC DNA]</scope>
    <source>
        <strain evidence="1 2">272</strain>
    </source>
</reference>
<dbReference type="STRING" id="1686286.GCA_900092335_01025"/>
<dbReference type="EMBL" id="VHIR01000010">
    <property type="protein sequence ID" value="TQE43325.1"/>
    <property type="molecule type" value="Genomic_DNA"/>
</dbReference>
<proteinExistence type="predicted"/>
<dbReference type="AlphaFoldDB" id="A0A540R6G2"/>
<comment type="caution">
    <text evidence="1">The sequence shown here is derived from an EMBL/GenBank/DDBJ whole genome shotgun (WGS) entry which is preliminary data.</text>
</comment>
<sequence length="137" mass="15282">MDRSFDLAAFVAKMDELINRYVAPDQGLPPEDVTVWAAWYTQDFVYLIIEAQQGGTTYIGYEVDFGRAHRDVSAEVETAVHAWGDQMAGDSFVGVVPFDSSDVIYWWDARLVAKDVPRTLADIDGAVEAASESWLLE</sequence>